<protein>
    <submittedName>
        <fullName evidence="4">N-acetylmuramoyl-L-alanine amidase</fullName>
    </submittedName>
</protein>
<organism evidence="4 5">
    <name type="scientific">Bacillus phage Mgbh1</name>
    <dbReference type="NCBI Taxonomy" id="1796993"/>
    <lineage>
        <taxon>Viruses</taxon>
        <taxon>Duplodnaviria</taxon>
        <taxon>Heunggongvirae</taxon>
        <taxon>Uroviricota</taxon>
        <taxon>Caudoviricetes</taxon>
        <taxon>Magadivirus</taxon>
        <taxon>Magadivirus Mgbh1</taxon>
    </lineage>
</organism>
<evidence type="ECO:0000256" key="1">
    <source>
        <dbReference type="ARBA" id="ARBA00022529"/>
    </source>
</evidence>
<dbReference type="InterPro" id="IPR036366">
    <property type="entry name" value="PGBDSf"/>
</dbReference>
<dbReference type="Gene3D" id="1.10.101.10">
    <property type="entry name" value="PGBD-like superfamily/PGBD"/>
    <property type="match status" value="2"/>
</dbReference>
<dbReference type="InterPro" id="IPR002502">
    <property type="entry name" value="Amidase_domain"/>
</dbReference>
<dbReference type="CDD" id="cd06583">
    <property type="entry name" value="PGRP"/>
    <property type="match status" value="1"/>
</dbReference>
<dbReference type="Pfam" id="PF01510">
    <property type="entry name" value="Amidase_2"/>
    <property type="match status" value="1"/>
</dbReference>
<dbReference type="InterPro" id="IPR002477">
    <property type="entry name" value="Peptidoglycan-bd-like"/>
</dbReference>
<dbReference type="KEGG" id="vg:40070738"/>
<dbReference type="SUPFAM" id="SSF55846">
    <property type="entry name" value="N-acetylmuramoyl-L-alanine amidase-like"/>
    <property type="match status" value="1"/>
</dbReference>
<dbReference type="InterPro" id="IPR036365">
    <property type="entry name" value="PGBD-like_sf"/>
</dbReference>
<evidence type="ECO:0000259" key="3">
    <source>
        <dbReference type="SMART" id="SM00644"/>
    </source>
</evidence>
<evidence type="ECO:0000256" key="2">
    <source>
        <dbReference type="ARBA" id="ARBA00022638"/>
    </source>
</evidence>
<dbReference type="InterPro" id="IPR036505">
    <property type="entry name" value="Amidase/PGRP_sf"/>
</dbReference>
<accession>A0A142F1N7</accession>
<keyword evidence="5" id="KW-1185">Reference proteome</keyword>
<proteinExistence type="predicted"/>
<reference evidence="4 5" key="1">
    <citation type="submission" date="2016-02" db="EMBL/GenBank/DDBJ databases">
        <title>Isolation and characterization of bacteriophages from East Africa Rift Valley soda lakes.</title>
        <authorList>
            <person name="van Zyl L.J."/>
            <person name="Nemavhulani S."/>
            <person name="Cowan D.A."/>
            <person name="Trindade M.I."/>
        </authorList>
    </citation>
    <scope>NUCLEOTIDE SEQUENCE [LARGE SCALE GENOMIC DNA]</scope>
</reference>
<dbReference type="Pfam" id="PF01471">
    <property type="entry name" value="PG_binding_1"/>
    <property type="match status" value="2"/>
</dbReference>
<keyword evidence="2" id="KW-0081">Bacteriolytic enzyme</keyword>
<dbReference type="GO" id="GO:0009253">
    <property type="term" value="P:peptidoglycan catabolic process"/>
    <property type="evidence" value="ECO:0007669"/>
    <property type="project" value="InterPro"/>
</dbReference>
<dbReference type="Gene3D" id="3.40.80.10">
    <property type="entry name" value="Peptidoglycan recognition protein-like"/>
    <property type="match status" value="1"/>
</dbReference>
<sequence>MKIHDLRKQTPKRSTTRPISAITKIVRHHSATTGGDFWAFWNGRWKGSGWKTGGYHEIILRDGSVQLCYDPTMATNGVLDHNSYTYHICVVGNGQFTEAQEKTFDVRAKLAMERFGLKAGDVVGHREIPGAATECPGINMNTVRARLVGAKVETPKTEIKNETVKTSKPKSSTSPYDLIRRYFPNVSVLQRQLIAVGENLSRFRDDGVPGDETLNAIKSFQRKERLTVDGIPGPKTQARLRSKIRYVRLLRLMNPRLRGNDVRLIQRVLGVTADGIFGPITQSAVREYQRKHRLKVDGIVGPQTWSHLFG</sequence>
<dbReference type="GO" id="GO:0042742">
    <property type="term" value="P:defense response to bacterium"/>
    <property type="evidence" value="ECO:0007669"/>
    <property type="project" value="UniProtKB-KW"/>
</dbReference>
<evidence type="ECO:0000313" key="5">
    <source>
        <dbReference type="Proteomes" id="UP000224134"/>
    </source>
</evidence>
<dbReference type="RefSeq" id="YP_009595180.1">
    <property type="nucleotide sequence ID" value="NC_041879.1"/>
</dbReference>
<name>A0A142F1N7_9CAUD</name>
<keyword evidence="1" id="KW-0929">Antimicrobial</keyword>
<evidence type="ECO:0000313" key="4">
    <source>
        <dbReference type="EMBL" id="AMQ66694.1"/>
    </source>
</evidence>
<dbReference type="GO" id="GO:0001897">
    <property type="term" value="P:symbiont-mediated cytolysis of host cell"/>
    <property type="evidence" value="ECO:0007669"/>
    <property type="project" value="UniProtKB-ARBA"/>
</dbReference>
<dbReference type="SUPFAM" id="SSF47090">
    <property type="entry name" value="PGBD-like"/>
    <property type="match status" value="2"/>
</dbReference>
<dbReference type="OrthoDB" id="6218at10239"/>
<dbReference type="Proteomes" id="UP000224134">
    <property type="component" value="Segment"/>
</dbReference>
<dbReference type="GO" id="GO:0008745">
    <property type="term" value="F:N-acetylmuramoyl-L-alanine amidase activity"/>
    <property type="evidence" value="ECO:0007669"/>
    <property type="project" value="InterPro"/>
</dbReference>
<dbReference type="EMBL" id="KU665491">
    <property type="protein sequence ID" value="AMQ66694.1"/>
    <property type="molecule type" value="Genomic_DNA"/>
</dbReference>
<dbReference type="GeneID" id="40070738"/>
<dbReference type="SMART" id="SM00644">
    <property type="entry name" value="Ami_2"/>
    <property type="match status" value="1"/>
</dbReference>
<feature type="domain" description="N-acetylmuramoyl-L-alanine amidase" evidence="3">
    <location>
        <begin position="11"/>
        <end position="137"/>
    </location>
</feature>